<dbReference type="PANTHER" id="PTHR23327">
    <property type="entry name" value="RING FINGER PROTEIN 127"/>
    <property type="match status" value="1"/>
</dbReference>
<dbReference type="InterPro" id="IPR018957">
    <property type="entry name" value="Znf_C3HC4_RING-type"/>
</dbReference>
<feature type="compositionally biased region" description="Low complexity" evidence="5">
    <location>
        <begin position="33"/>
        <end position="60"/>
    </location>
</feature>
<feature type="compositionally biased region" description="Low complexity" evidence="5">
    <location>
        <begin position="459"/>
        <end position="469"/>
    </location>
</feature>
<feature type="compositionally biased region" description="Polar residues" evidence="5">
    <location>
        <begin position="1195"/>
        <end position="1237"/>
    </location>
</feature>
<feature type="domain" description="RING-type" evidence="6">
    <location>
        <begin position="134"/>
        <end position="175"/>
    </location>
</feature>
<evidence type="ECO:0000313" key="7">
    <source>
        <dbReference type="EMBL" id="KAF2098506.1"/>
    </source>
</evidence>
<feature type="compositionally biased region" description="Polar residues" evidence="5">
    <location>
        <begin position="1163"/>
        <end position="1185"/>
    </location>
</feature>
<keyword evidence="8" id="KW-1185">Reference proteome</keyword>
<name>A0A9P4IHW6_9PEZI</name>
<feature type="region of interest" description="Disordered" evidence="5">
    <location>
        <begin position="1053"/>
        <end position="1237"/>
    </location>
</feature>
<dbReference type="EMBL" id="ML978126">
    <property type="protein sequence ID" value="KAF2098506.1"/>
    <property type="molecule type" value="Genomic_DNA"/>
</dbReference>
<dbReference type="SMART" id="SM00184">
    <property type="entry name" value="RING"/>
    <property type="match status" value="1"/>
</dbReference>
<dbReference type="Gene3D" id="3.30.40.10">
    <property type="entry name" value="Zinc/RING finger domain, C3HC4 (zinc finger)"/>
    <property type="match status" value="1"/>
</dbReference>
<feature type="compositionally biased region" description="Polar residues" evidence="5">
    <location>
        <begin position="1107"/>
        <end position="1119"/>
    </location>
</feature>
<dbReference type="InterPro" id="IPR017907">
    <property type="entry name" value="Znf_RING_CS"/>
</dbReference>
<feature type="compositionally biased region" description="Acidic residues" evidence="5">
    <location>
        <begin position="395"/>
        <end position="412"/>
    </location>
</feature>
<evidence type="ECO:0000256" key="3">
    <source>
        <dbReference type="ARBA" id="ARBA00022833"/>
    </source>
</evidence>
<gene>
    <name evidence="7" type="ORF">NA57DRAFT_75747</name>
</gene>
<feature type="region of interest" description="Disordered" evidence="5">
    <location>
        <begin position="1"/>
        <end position="93"/>
    </location>
</feature>
<organism evidence="7 8">
    <name type="scientific">Rhizodiscina lignyota</name>
    <dbReference type="NCBI Taxonomy" id="1504668"/>
    <lineage>
        <taxon>Eukaryota</taxon>
        <taxon>Fungi</taxon>
        <taxon>Dikarya</taxon>
        <taxon>Ascomycota</taxon>
        <taxon>Pezizomycotina</taxon>
        <taxon>Dothideomycetes</taxon>
        <taxon>Pleosporomycetidae</taxon>
        <taxon>Aulographales</taxon>
        <taxon>Rhizodiscinaceae</taxon>
        <taxon>Rhizodiscina</taxon>
    </lineage>
</organism>
<feature type="compositionally biased region" description="Basic residues" evidence="5">
    <location>
        <begin position="61"/>
        <end position="71"/>
    </location>
</feature>
<keyword evidence="3" id="KW-0862">Zinc</keyword>
<sequence length="1237" mass="134964">MDPSSTHSSSGRNVRQKRAHSSSSNIQADESLSRSPQPSMQQQTSSSSSSTSASTVSRLQATHKHIAKPKTSRPLSKDSPASLRVEPRENDATVQKNNEVGCLHFREDQKHLQPAQVVEGLKADLGNVRSTLQCKICTRLLFEPYTTSCGHTYCYSCLCTWFLSTTGRKTCPDCRAVILHSPAPAYIIKDLVAVFMSRSDLFPPNETAETLEKARQEEADIVQKDKDNKDARKGGLFRGVFLIRRALHPRPIRDPEDGVDRCPFCHWELEDGACNHCDQGYSEAEIGQWGNSFTTFSEVDETSEFSGRSEDQEGVDIDMDHHLHAAEFLGAADIAEWVDAEDDYYDWDGQRSPNLIPTIPVLRPYFSPRRRAAHSAAAGRRRYTPSITSSRYSDETEMMPVEEEDEEEDGTGEDSSMSGFVVDDDESEESSQRSRSTASETPQPVTSQHRRGGRRVIDSEVSSVASSSVRGGNELEEDDEHDDSDDDGPVPSGRRQRTGAPLASRQAPQSRRAPSSSIGSIRDDTEEGDVDDAIENQGWSPLQHGHDGAEEDEEDSDGASTTVGWEPVTISNERTRNGGSLTPTADRPYVPASLSQGTGRSRFRDGSRGLRRRSSVLSTSTVNYEDGEADDDDSEMDQPQGPTNSHIRSIPPPLVAIGSTLRPVASIRNILPRQPSTATLGTVDSDDSSDASARLAFRRGRRFRHPDYNPIISTIFAEHQYNMRAMDPEQPLDFDQLDDPRSATPVARPRTANRNRRSSRMDLAGQAMGNGVAPVAESSPQMARVRTPAGLNASNSRIPRNPSRNERRRPQPDLAYQGSLVNNGVPLTANAVEQTFTGPARGGPVLEPSIDDDLDGLVDEPTQRPFLPSVHDALARPPSVMGFRAPTANRWAQTVDRGPQVPSGFPGLNVAARTFQGPNRNPFMALYARPRPSTQRLREQPSTATIRARPSQRGLRGQQSPTSTRDSVPQNPRPQTSRLNLRAQPSRQRLQTQPSVRALRNDNVPLQAALRQQIENGLSQPASRSPSVMTAEERERRAAELVQSRAQQLRANPFTARRLNQPAVSQAAVEDNSVTADPSVPRANVENEQTQSNISRQPNNTERRPWNTGNGSQTPTARNGFTAASGLLPGTNPGTTPAPQPAHPGVSQGYSTAGLGGRGGPSTRVTPTSANPVASAPIVTQSAHQPNRRTEIRPSATSAQAAPVRQISTRTPSVRNHLNTVGPSSGNAIDNASTVRA</sequence>
<evidence type="ECO:0000259" key="6">
    <source>
        <dbReference type="PROSITE" id="PS50089"/>
    </source>
</evidence>
<proteinExistence type="predicted"/>
<dbReference type="PROSITE" id="PS00518">
    <property type="entry name" value="ZF_RING_1"/>
    <property type="match status" value="1"/>
</dbReference>
<evidence type="ECO:0000313" key="8">
    <source>
        <dbReference type="Proteomes" id="UP000799772"/>
    </source>
</evidence>
<evidence type="ECO:0000256" key="2">
    <source>
        <dbReference type="ARBA" id="ARBA00022771"/>
    </source>
</evidence>
<dbReference type="OrthoDB" id="6105938at2759"/>
<protein>
    <recommendedName>
        <fullName evidence="6">RING-type domain-containing protein</fullName>
    </recommendedName>
</protein>
<feature type="compositionally biased region" description="Polar residues" evidence="5">
    <location>
        <begin position="1014"/>
        <end position="1028"/>
    </location>
</feature>
<evidence type="ECO:0000256" key="1">
    <source>
        <dbReference type="ARBA" id="ARBA00022723"/>
    </source>
</evidence>
<feature type="region of interest" description="Disordered" evidence="5">
    <location>
        <begin position="929"/>
        <end position="1000"/>
    </location>
</feature>
<dbReference type="InterPro" id="IPR001841">
    <property type="entry name" value="Znf_RING"/>
</dbReference>
<dbReference type="AlphaFoldDB" id="A0A9P4IHW6"/>
<reference evidence="7" key="1">
    <citation type="journal article" date="2020" name="Stud. Mycol.">
        <title>101 Dothideomycetes genomes: a test case for predicting lifestyles and emergence of pathogens.</title>
        <authorList>
            <person name="Haridas S."/>
            <person name="Albert R."/>
            <person name="Binder M."/>
            <person name="Bloem J."/>
            <person name="Labutti K."/>
            <person name="Salamov A."/>
            <person name="Andreopoulos B."/>
            <person name="Baker S."/>
            <person name="Barry K."/>
            <person name="Bills G."/>
            <person name="Bluhm B."/>
            <person name="Cannon C."/>
            <person name="Castanera R."/>
            <person name="Culley D."/>
            <person name="Daum C."/>
            <person name="Ezra D."/>
            <person name="Gonzalez J."/>
            <person name="Henrissat B."/>
            <person name="Kuo A."/>
            <person name="Liang C."/>
            <person name="Lipzen A."/>
            <person name="Lutzoni F."/>
            <person name="Magnuson J."/>
            <person name="Mondo S."/>
            <person name="Nolan M."/>
            <person name="Ohm R."/>
            <person name="Pangilinan J."/>
            <person name="Park H.-J."/>
            <person name="Ramirez L."/>
            <person name="Alfaro M."/>
            <person name="Sun H."/>
            <person name="Tritt A."/>
            <person name="Yoshinaga Y."/>
            <person name="Zwiers L.-H."/>
            <person name="Turgeon B."/>
            <person name="Goodwin S."/>
            <person name="Spatafora J."/>
            <person name="Crous P."/>
            <person name="Grigoriev I."/>
        </authorList>
    </citation>
    <scope>NUCLEOTIDE SEQUENCE</scope>
    <source>
        <strain evidence="7">CBS 133067</strain>
    </source>
</reference>
<comment type="caution">
    <text evidence="7">The sequence shown here is derived from an EMBL/GenBank/DDBJ whole genome shotgun (WGS) entry which is preliminary data.</text>
</comment>
<feature type="compositionally biased region" description="Polar residues" evidence="5">
    <location>
        <begin position="569"/>
        <end position="583"/>
    </location>
</feature>
<feature type="compositionally biased region" description="Polar residues" evidence="5">
    <location>
        <begin position="932"/>
        <end position="945"/>
    </location>
</feature>
<feature type="compositionally biased region" description="Basic residues" evidence="5">
    <location>
        <begin position="373"/>
        <end position="383"/>
    </location>
</feature>
<feature type="compositionally biased region" description="Polar residues" evidence="5">
    <location>
        <begin position="1"/>
        <end position="13"/>
    </location>
</feature>
<feature type="compositionally biased region" description="Acidic residues" evidence="5">
    <location>
        <begin position="524"/>
        <end position="534"/>
    </location>
</feature>
<feature type="region of interest" description="Disordered" evidence="5">
    <location>
        <begin position="373"/>
        <end position="653"/>
    </location>
</feature>
<keyword evidence="1" id="KW-0479">Metal-binding</keyword>
<feature type="compositionally biased region" description="Acidic residues" evidence="5">
    <location>
        <begin position="625"/>
        <end position="636"/>
    </location>
</feature>
<dbReference type="InterPro" id="IPR013083">
    <property type="entry name" value="Znf_RING/FYVE/PHD"/>
</dbReference>
<feature type="compositionally biased region" description="Polar residues" evidence="5">
    <location>
        <begin position="21"/>
        <end position="30"/>
    </location>
</feature>
<accession>A0A9P4IHW6</accession>
<feature type="compositionally biased region" description="Polar residues" evidence="5">
    <location>
        <begin position="957"/>
        <end position="995"/>
    </location>
</feature>
<keyword evidence="2 4" id="KW-0863">Zinc-finger</keyword>
<dbReference type="GO" id="GO:0008270">
    <property type="term" value="F:zinc ion binding"/>
    <property type="evidence" value="ECO:0007669"/>
    <property type="project" value="UniProtKB-KW"/>
</dbReference>
<feature type="region of interest" description="Disordered" evidence="5">
    <location>
        <begin position="1014"/>
        <end position="1038"/>
    </location>
</feature>
<dbReference type="SUPFAM" id="SSF57850">
    <property type="entry name" value="RING/U-box"/>
    <property type="match status" value="1"/>
</dbReference>
<feature type="region of interest" description="Disordered" evidence="5">
    <location>
        <begin position="730"/>
        <end position="811"/>
    </location>
</feature>
<feature type="compositionally biased region" description="Polar residues" evidence="5">
    <location>
        <begin position="506"/>
        <end position="519"/>
    </location>
</feature>
<evidence type="ECO:0000256" key="4">
    <source>
        <dbReference type="PROSITE-ProRule" id="PRU00175"/>
    </source>
</evidence>
<feature type="compositionally biased region" description="Acidic residues" evidence="5">
    <location>
        <begin position="474"/>
        <end position="488"/>
    </location>
</feature>
<evidence type="ECO:0000256" key="5">
    <source>
        <dbReference type="SAM" id="MobiDB-lite"/>
    </source>
</evidence>
<dbReference type="CDD" id="cd16568">
    <property type="entry name" value="RING-HC_ScPSH1-like"/>
    <property type="match status" value="1"/>
</dbReference>
<dbReference type="Proteomes" id="UP000799772">
    <property type="component" value="Unassembled WGS sequence"/>
</dbReference>
<dbReference type="PROSITE" id="PS50089">
    <property type="entry name" value="ZF_RING_2"/>
    <property type="match status" value="1"/>
</dbReference>
<feature type="compositionally biased region" description="Polar residues" evidence="5">
    <location>
        <begin position="1086"/>
        <end position="1100"/>
    </location>
</feature>
<dbReference type="Pfam" id="PF00097">
    <property type="entry name" value="zf-C3HC4"/>
    <property type="match status" value="1"/>
</dbReference>